<dbReference type="AlphaFoldDB" id="A0A6J4MDY6"/>
<name>A0A6J4MDY6_9CHLR</name>
<accession>A0A6J4MDY6</accession>
<protein>
    <submittedName>
        <fullName evidence="1">Uncharacterized protein</fullName>
    </submittedName>
</protein>
<sequence>MLAAAGRIVQTRGRDRPYKVVLDYDEEWSEEVLVGSIREGEELIRRRLASAPETFRHMKRCRNSADER</sequence>
<dbReference type="EMBL" id="CADCTR010002468">
    <property type="protein sequence ID" value="CAA9355130.1"/>
    <property type="molecule type" value="Genomic_DNA"/>
</dbReference>
<organism evidence="1">
    <name type="scientific">uncultured Chloroflexia bacterium</name>
    <dbReference type="NCBI Taxonomy" id="1672391"/>
    <lineage>
        <taxon>Bacteria</taxon>
        <taxon>Bacillati</taxon>
        <taxon>Chloroflexota</taxon>
        <taxon>Chloroflexia</taxon>
        <taxon>environmental samples</taxon>
    </lineage>
</organism>
<evidence type="ECO:0000313" key="1">
    <source>
        <dbReference type="EMBL" id="CAA9355130.1"/>
    </source>
</evidence>
<proteinExistence type="predicted"/>
<reference evidence="1" key="1">
    <citation type="submission" date="2020-02" db="EMBL/GenBank/DDBJ databases">
        <authorList>
            <person name="Meier V. D."/>
        </authorList>
    </citation>
    <scope>NUCLEOTIDE SEQUENCE</scope>
    <source>
        <strain evidence="1">AVDCRST_MAG93</strain>
    </source>
</reference>
<gene>
    <name evidence="1" type="ORF">AVDCRST_MAG93-7317</name>
</gene>